<keyword evidence="2" id="KW-0472">Membrane</keyword>
<dbReference type="RefSeq" id="WP_405278143.1">
    <property type="nucleotide sequence ID" value="NZ_CP144380.1"/>
</dbReference>
<dbReference type="Proteomes" id="UP001484239">
    <property type="component" value="Unassembled WGS sequence"/>
</dbReference>
<reference evidence="3 4" key="1">
    <citation type="submission" date="2024-02" db="EMBL/GenBank/DDBJ databases">
        <title>A novel Gemmatimonadota bacterium.</title>
        <authorList>
            <person name="Du Z.-J."/>
            <person name="Ye Y.-Q."/>
        </authorList>
    </citation>
    <scope>NUCLEOTIDE SEQUENCE [LARGE SCALE GENOMIC DNA]</scope>
    <source>
        <strain evidence="3 4">DH-20</strain>
    </source>
</reference>
<feature type="region of interest" description="Disordered" evidence="1">
    <location>
        <begin position="136"/>
        <end position="173"/>
    </location>
</feature>
<organism evidence="3 4">
    <name type="scientific">Gaopeijia maritima</name>
    <dbReference type="NCBI Taxonomy" id="3119007"/>
    <lineage>
        <taxon>Bacteria</taxon>
        <taxon>Pseudomonadati</taxon>
        <taxon>Gemmatimonadota</taxon>
        <taxon>Longimicrobiia</taxon>
        <taxon>Gaopeijiales</taxon>
        <taxon>Gaopeijiaceae</taxon>
        <taxon>Gaopeijia</taxon>
    </lineage>
</organism>
<dbReference type="PANTHER" id="PTHR35335">
    <property type="entry name" value="UPF0716 PROTEIN FXSA"/>
    <property type="match status" value="1"/>
</dbReference>
<dbReference type="InterPro" id="IPR007313">
    <property type="entry name" value="FxsA"/>
</dbReference>
<dbReference type="Pfam" id="PF04186">
    <property type="entry name" value="FxsA"/>
    <property type="match status" value="1"/>
</dbReference>
<name>A0ABU9E520_9BACT</name>
<sequence>MFGRLALLFVVVPLLELALLVQMGQWVGLWPTLFLVFGTGVVGAALARSQGLRTLAAVQTEMAQGRLPGGALLDGLAVLVGGAFLLTPGLLTDVAGFTLLIPTTRRLVRGVLARRLEKMQRDGTLRVGFVAPMGFGGSPFGPQGPRTQPRDDSAARSAGLDPRNEVGTQSDRE</sequence>
<evidence type="ECO:0000313" key="3">
    <source>
        <dbReference type="EMBL" id="MEK9499797.1"/>
    </source>
</evidence>
<accession>A0ABU9E520</accession>
<keyword evidence="4" id="KW-1185">Reference proteome</keyword>
<dbReference type="EMBL" id="JBBHLI010000001">
    <property type="protein sequence ID" value="MEK9499797.1"/>
    <property type="molecule type" value="Genomic_DNA"/>
</dbReference>
<feature type="transmembrane region" description="Helical" evidence="2">
    <location>
        <begin position="30"/>
        <end position="47"/>
    </location>
</feature>
<feature type="transmembrane region" description="Helical" evidence="2">
    <location>
        <begin position="67"/>
        <end position="88"/>
    </location>
</feature>
<comment type="caution">
    <text evidence="3">The sequence shown here is derived from an EMBL/GenBank/DDBJ whole genome shotgun (WGS) entry which is preliminary data.</text>
</comment>
<keyword evidence="2" id="KW-1133">Transmembrane helix</keyword>
<evidence type="ECO:0000256" key="1">
    <source>
        <dbReference type="SAM" id="MobiDB-lite"/>
    </source>
</evidence>
<keyword evidence="2" id="KW-0812">Transmembrane</keyword>
<proteinExistence type="predicted"/>
<protein>
    <submittedName>
        <fullName evidence="3">FxsA family protein</fullName>
    </submittedName>
</protein>
<evidence type="ECO:0000256" key="2">
    <source>
        <dbReference type="SAM" id="Phobius"/>
    </source>
</evidence>
<evidence type="ECO:0000313" key="4">
    <source>
        <dbReference type="Proteomes" id="UP001484239"/>
    </source>
</evidence>
<dbReference type="NCBIfam" id="NF008528">
    <property type="entry name" value="PRK11463.1-2"/>
    <property type="match status" value="1"/>
</dbReference>
<dbReference type="PANTHER" id="PTHR35335:SF1">
    <property type="entry name" value="UPF0716 PROTEIN FXSA"/>
    <property type="match status" value="1"/>
</dbReference>
<gene>
    <name evidence="3" type="ORF">WI372_02225</name>
</gene>